<accession>A0A176YFF7</accession>
<evidence type="ECO:0000313" key="1">
    <source>
        <dbReference type="EMBL" id="OAF05364.1"/>
    </source>
</evidence>
<name>A0A176YFF7_9BRAD</name>
<keyword evidence="2" id="KW-1185">Reference proteome</keyword>
<gene>
    <name evidence="1" type="ORF">AXW67_33200</name>
</gene>
<reference evidence="1 2" key="1">
    <citation type="submission" date="2016-02" db="EMBL/GenBank/DDBJ databases">
        <title>Draft genome sequence of the strain BR 10247T Bradyrhizobium neotropicale isolated from nodules of Centrolobium paraense.</title>
        <authorList>
            <person name="Simoes-Araujo J.L."/>
            <person name="Barauna A.C."/>
            <person name="Silva K."/>
            <person name="Zilli J.E."/>
        </authorList>
    </citation>
    <scope>NUCLEOTIDE SEQUENCE [LARGE SCALE GENOMIC DNA]</scope>
    <source>
        <strain evidence="1 2">BR 10247</strain>
    </source>
</reference>
<proteinExistence type="predicted"/>
<protein>
    <submittedName>
        <fullName evidence="1">Uncharacterized protein</fullName>
    </submittedName>
</protein>
<comment type="caution">
    <text evidence="1">The sequence shown here is derived from an EMBL/GenBank/DDBJ whole genome shotgun (WGS) entry which is preliminary data.</text>
</comment>
<dbReference type="EMBL" id="LSEF01000125">
    <property type="protein sequence ID" value="OAF05364.1"/>
    <property type="molecule type" value="Genomic_DNA"/>
</dbReference>
<dbReference type="GeneID" id="32582123"/>
<dbReference type="AlphaFoldDB" id="A0A176YFF7"/>
<evidence type="ECO:0000313" key="2">
    <source>
        <dbReference type="Proteomes" id="UP000077173"/>
    </source>
</evidence>
<sequence length="72" mass="7921">MIRTIVNEAGDEVGQTTLDGTLIKGHHQIDAELKLHHKLFFRTSGALTKINCITIDHTAHKITLAVDGFSRA</sequence>
<dbReference type="Proteomes" id="UP000077173">
    <property type="component" value="Unassembled WGS sequence"/>
</dbReference>
<organism evidence="1 2">
    <name type="scientific">Bradyrhizobium neotropicale</name>
    <dbReference type="NCBI Taxonomy" id="1497615"/>
    <lineage>
        <taxon>Bacteria</taxon>
        <taxon>Pseudomonadati</taxon>
        <taxon>Pseudomonadota</taxon>
        <taxon>Alphaproteobacteria</taxon>
        <taxon>Hyphomicrobiales</taxon>
        <taxon>Nitrobacteraceae</taxon>
        <taxon>Bradyrhizobium</taxon>
    </lineage>
</organism>